<dbReference type="Gene3D" id="3.80.10.10">
    <property type="entry name" value="Ribonuclease Inhibitor"/>
    <property type="match status" value="1"/>
</dbReference>
<accession>A0A0R3RV96</accession>
<protein>
    <submittedName>
        <fullName evidence="2">F-box domain-containing protein</fullName>
    </submittedName>
</protein>
<reference evidence="2" key="1">
    <citation type="submission" date="2017-02" db="UniProtKB">
        <authorList>
            <consortium name="WormBaseParasite"/>
        </authorList>
    </citation>
    <scope>IDENTIFICATION</scope>
</reference>
<dbReference type="Proteomes" id="UP000050640">
    <property type="component" value="Unplaced"/>
</dbReference>
<dbReference type="WBParaSite" id="EEL_0000600401-mRNA-1">
    <property type="protein sequence ID" value="EEL_0000600401-mRNA-1"/>
    <property type="gene ID" value="EEL_0000600401"/>
</dbReference>
<keyword evidence="1" id="KW-1185">Reference proteome</keyword>
<organism evidence="1 2">
    <name type="scientific">Elaeophora elaphi</name>
    <dbReference type="NCBI Taxonomy" id="1147741"/>
    <lineage>
        <taxon>Eukaryota</taxon>
        <taxon>Metazoa</taxon>
        <taxon>Ecdysozoa</taxon>
        <taxon>Nematoda</taxon>
        <taxon>Chromadorea</taxon>
        <taxon>Rhabditida</taxon>
        <taxon>Spirurina</taxon>
        <taxon>Spiruromorpha</taxon>
        <taxon>Filarioidea</taxon>
        <taxon>Onchocercidae</taxon>
        <taxon>Elaeophora</taxon>
    </lineage>
</organism>
<dbReference type="InterPro" id="IPR032675">
    <property type="entry name" value="LRR_dom_sf"/>
</dbReference>
<dbReference type="SUPFAM" id="SSF52047">
    <property type="entry name" value="RNI-like"/>
    <property type="match status" value="1"/>
</dbReference>
<dbReference type="AlphaFoldDB" id="A0A0R3RV96"/>
<evidence type="ECO:0000313" key="2">
    <source>
        <dbReference type="WBParaSite" id="EEL_0000600401-mRNA-1"/>
    </source>
</evidence>
<evidence type="ECO:0000313" key="1">
    <source>
        <dbReference type="Proteomes" id="UP000050640"/>
    </source>
</evidence>
<name>A0A0R3RV96_9BILA</name>
<sequence>MMAAAEKEEIQQNNDKWLVTLLNNGVEPIKLANVAVSMDEWDIVKQVYFNELIMRKVVSFVSDVRDRQNLELASIIMNDLSSRVPYISYNNDNSILDLYFTRVEPVMNIDVAGNEFKVAALTSSVRRACMDIPICQPKVCILKMHHIIKRFSRQIRRLRIGGISDFERRLGYIPDHQLVLSRDLCDEFDQLKNVESLVLRNLCLMSSVIEYWSGSKCVLTNGISSLCFHSIWFDHAEDIDNFVTGTGGMLELELKSIISKSVKKLYLSDCSGKTIMNIGRRLRALTTKLDILYIAIDHRTFRTVDQARQLFKEMSELACKLHICACFSRFICQPGFRILVNVISLFPEFQQITVMELDLGPSRKSIQIYQQFFTGVSKMSQLRVLRLFGFPISYGCIDFWRMMLRSIVQLSQITEFSVVNLLRNIRTDELDAFCKSLPPNLSTLALHHVHHLEDNHFSLIAQRCPGLDTLCVRDLRIVTSEGIMKALMEFRMLNKIAVCHSGPATRQAYELLANREAMPYIEAVILGGNRDHQNNSELSLLKIFMGGTPVLEVLLQRLPQMRIVGTWDRWRECEYHLWCSSKAYKELLDASCYADCPGCGKDVSLIDDDTDI</sequence>
<proteinExistence type="predicted"/>